<gene>
    <name evidence="1" type="ORF">FWILDA_LOCUS8965</name>
</gene>
<evidence type="ECO:0000313" key="2">
    <source>
        <dbReference type="Proteomes" id="UP001153678"/>
    </source>
</evidence>
<proteinExistence type="predicted"/>
<keyword evidence="2" id="KW-1185">Reference proteome</keyword>
<dbReference type="OrthoDB" id="2441011at2759"/>
<organism evidence="1 2">
    <name type="scientific">Funneliformis geosporum</name>
    <dbReference type="NCBI Taxonomy" id="1117311"/>
    <lineage>
        <taxon>Eukaryota</taxon>
        <taxon>Fungi</taxon>
        <taxon>Fungi incertae sedis</taxon>
        <taxon>Mucoromycota</taxon>
        <taxon>Glomeromycotina</taxon>
        <taxon>Glomeromycetes</taxon>
        <taxon>Glomerales</taxon>
        <taxon>Glomeraceae</taxon>
        <taxon>Funneliformis</taxon>
    </lineage>
</organism>
<dbReference type="EMBL" id="CAMKVN010002015">
    <property type="protein sequence ID" value="CAI2179191.1"/>
    <property type="molecule type" value="Genomic_DNA"/>
</dbReference>
<name>A0A9W4SQN6_9GLOM</name>
<protein>
    <submittedName>
        <fullName evidence="1">3543_t:CDS:1</fullName>
    </submittedName>
</protein>
<evidence type="ECO:0000313" key="1">
    <source>
        <dbReference type="EMBL" id="CAI2179191.1"/>
    </source>
</evidence>
<accession>A0A9W4SQN6</accession>
<comment type="caution">
    <text evidence="1">The sequence shown here is derived from an EMBL/GenBank/DDBJ whole genome shotgun (WGS) entry which is preliminary data.</text>
</comment>
<sequence>MYLTLLVVIDNNTKSCLVAQYLSEDETIKSYEWFLGCIFQVTNSILPVYLFSDADPTLINAIVSKMSTGIQSTQRVEVINCLIKEATSNTTLLYNLHDQAQKILDNEAKVRDSDQIIKDTNQYDNDDEFLEDQMDKPQTSQTSLFFILEEVQLSEIITQFQQESYDELITTDLHIFNQIRSPDTFNAEIK</sequence>
<dbReference type="Proteomes" id="UP001153678">
    <property type="component" value="Unassembled WGS sequence"/>
</dbReference>
<dbReference type="AlphaFoldDB" id="A0A9W4SQN6"/>
<reference evidence="1" key="1">
    <citation type="submission" date="2022-08" db="EMBL/GenBank/DDBJ databases">
        <authorList>
            <person name="Kallberg Y."/>
            <person name="Tangrot J."/>
            <person name="Rosling A."/>
        </authorList>
    </citation>
    <scope>NUCLEOTIDE SEQUENCE</scope>
    <source>
        <strain evidence="1">Wild A</strain>
    </source>
</reference>